<name>A0AA39LBG5_SARSR</name>
<keyword evidence="2" id="KW-0732">Signal</keyword>
<feature type="compositionally biased region" description="Low complexity" evidence="1">
    <location>
        <begin position="123"/>
        <end position="145"/>
    </location>
</feature>
<comment type="caution">
    <text evidence="3">The sequence shown here is derived from an EMBL/GenBank/DDBJ whole genome shotgun (WGS) entry which is preliminary data.</text>
</comment>
<protein>
    <submittedName>
        <fullName evidence="3">Uncharacterized protein</fullName>
    </submittedName>
</protein>
<feature type="signal peptide" evidence="2">
    <location>
        <begin position="1"/>
        <end position="19"/>
    </location>
</feature>
<sequence>MHFATTVALLASAASAVSAVRPMMPYKPAARRMAFMPLPGQSLARRDNYGYEPEETKCNNPNAATCEGACGQGYTQCAATDKAIHCFNPAAGQDETFCCPEGMDTEACAAAYTVTGGLVIASETSSSTSTSSTSTSSSTSSTPEPKTTEKPTPTPVHTTVTKAKTTSICTTPTPVYSHHNSTIHYTPTKKPTYTVIPVPTVIPKPSSTSAPGTPSTVPSEGRASTLAGSGLLLVAAGFIALL</sequence>
<proteinExistence type="predicted"/>
<keyword evidence="4" id="KW-1185">Reference proteome</keyword>
<evidence type="ECO:0000256" key="2">
    <source>
        <dbReference type="SAM" id="SignalP"/>
    </source>
</evidence>
<evidence type="ECO:0000313" key="4">
    <source>
        <dbReference type="Proteomes" id="UP001175261"/>
    </source>
</evidence>
<accession>A0AA39LBG5</accession>
<feature type="region of interest" description="Disordered" evidence="1">
    <location>
        <begin position="123"/>
        <end position="163"/>
    </location>
</feature>
<gene>
    <name evidence="3" type="ORF">NLU13_0467</name>
</gene>
<dbReference type="AlphaFoldDB" id="A0AA39LBG5"/>
<organism evidence="3 4">
    <name type="scientific">Sarocladium strictum</name>
    <name type="common">Black bundle disease fungus</name>
    <name type="synonym">Acremonium strictum</name>
    <dbReference type="NCBI Taxonomy" id="5046"/>
    <lineage>
        <taxon>Eukaryota</taxon>
        <taxon>Fungi</taxon>
        <taxon>Dikarya</taxon>
        <taxon>Ascomycota</taxon>
        <taxon>Pezizomycotina</taxon>
        <taxon>Sordariomycetes</taxon>
        <taxon>Hypocreomycetidae</taxon>
        <taxon>Hypocreales</taxon>
        <taxon>Sarocladiaceae</taxon>
        <taxon>Sarocladium</taxon>
    </lineage>
</organism>
<evidence type="ECO:0000313" key="3">
    <source>
        <dbReference type="EMBL" id="KAK0390965.1"/>
    </source>
</evidence>
<dbReference type="EMBL" id="JAPDFR010000001">
    <property type="protein sequence ID" value="KAK0390965.1"/>
    <property type="molecule type" value="Genomic_DNA"/>
</dbReference>
<reference evidence="3" key="1">
    <citation type="submission" date="2022-10" db="EMBL/GenBank/DDBJ databases">
        <title>Determination and structural analysis of whole genome sequence of Sarocladium strictum F4-1.</title>
        <authorList>
            <person name="Hu L."/>
            <person name="Jiang Y."/>
        </authorList>
    </citation>
    <scope>NUCLEOTIDE SEQUENCE</scope>
    <source>
        <strain evidence="3">F4-1</strain>
    </source>
</reference>
<dbReference type="Proteomes" id="UP001175261">
    <property type="component" value="Unassembled WGS sequence"/>
</dbReference>
<feature type="chain" id="PRO_5041218306" evidence="2">
    <location>
        <begin position="20"/>
        <end position="242"/>
    </location>
</feature>
<feature type="region of interest" description="Disordered" evidence="1">
    <location>
        <begin position="204"/>
        <end position="223"/>
    </location>
</feature>
<evidence type="ECO:0000256" key="1">
    <source>
        <dbReference type="SAM" id="MobiDB-lite"/>
    </source>
</evidence>